<accession>A0A9D9DCT3</accession>
<evidence type="ECO:0000259" key="1">
    <source>
        <dbReference type="Pfam" id="PF01693"/>
    </source>
</evidence>
<dbReference type="Proteomes" id="UP000823631">
    <property type="component" value="Unassembled WGS sequence"/>
</dbReference>
<dbReference type="SUPFAM" id="SSF55658">
    <property type="entry name" value="L9 N-domain-like"/>
    <property type="match status" value="1"/>
</dbReference>
<dbReference type="Pfam" id="PF01693">
    <property type="entry name" value="Cauli_VI"/>
    <property type="match status" value="1"/>
</dbReference>
<evidence type="ECO:0000313" key="3">
    <source>
        <dbReference type="Proteomes" id="UP000823631"/>
    </source>
</evidence>
<proteinExistence type="predicted"/>
<dbReference type="InterPro" id="IPR009027">
    <property type="entry name" value="Ribosomal_bL9/RNase_H1_N"/>
</dbReference>
<reference evidence="2" key="2">
    <citation type="journal article" date="2021" name="PeerJ">
        <title>Extensive microbial diversity within the chicken gut microbiome revealed by metagenomics and culture.</title>
        <authorList>
            <person name="Gilroy R."/>
            <person name="Ravi A."/>
            <person name="Getino M."/>
            <person name="Pursley I."/>
            <person name="Horton D.L."/>
            <person name="Alikhan N.F."/>
            <person name="Baker D."/>
            <person name="Gharbi K."/>
            <person name="Hall N."/>
            <person name="Watson M."/>
            <person name="Adriaenssens E.M."/>
            <person name="Foster-Nyarko E."/>
            <person name="Jarju S."/>
            <person name="Secka A."/>
            <person name="Antonio M."/>
            <person name="Oren A."/>
            <person name="Chaudhuri R.R."/>
            <person name="La Ragione R."/>
            <person name="Hildebrand F."/>
            <person name="Pallen M.J."/>
        </authorList>
    </citation>
    <scope>NUCLEOTIDE SEQUENCE</scope>
    <source>
        <strain evidence="2">17213</strain>
    </source>
</reference>
<dbReference type="GO" id="GO:0003676">
    <property type="term" value="F:nucleic acid binding"/>
    <property type="evidence" value="ECO:0007669"/>
    <property type="project" value="InterPro"/>
</dbReference>
<protein>
    <submittedName>
        <fullName evidence="2">Ribonuclease H family protein</fullName>
    </submittedName>
</protein>
<reference evidence="2" key="1">
    <citation type="submission" date="2020-10" db="EMBL/GenBank/DDBJ databases">
        <authorList>
            <person name="Gilroy R."/>
        </authorList>
    </citation>
    <scope>NUCLEOTIDE SEQUENCE</scope>
    <source>
        <strain evidence="2">17213</strain>
    </source>
</reference>
<dbReference type="Gene3D" id="3.40.970.10">
    <property type="entry name" value="Ribonuclease H1, N-terminal domain"/>
    <property type="match status" value="1"/>
</dbReference>
<name>A0A9D9DCT3_9GAMM</name>
<feature type="domain" description="Ribonuclease H1 N-terminal" evidence="1">
    <location>
        <begin position="6"/>
        <end position="48"/>
    </location>
</feature>
<comment type="caution">
    <text evidence="2">The sequence shown here is derived from an EMBL/GenBank/DDBJ whole genome shotgun (WGS) entry which is preliminary data.</text>
</comment>
<evidence type="ECO:0000313" key="2">
    <source>
        <dbReference type="EMBL" id="MBO8416028.1"/>
    </source>
</evidence>
<sequence length="368" mass="40974">MATKNKFFAVMSGRKIGVFPTEEAMTYVFGFKGCNFRGFKTFELALNYFLAHAEPEPDPVQTDETMLQAVEDKLERRLFSKIKTSLGANDFTEDEIYQAEQYPADSAAPEFLSEADWSLDLGSINAVPQQPRNELPAGTKFTLETSEIDFSDLDDTLMLMDEEVPGMTSSAAADQLPQHLPAQGSGVQTAAAKRHPRLYGSSGALMRPGKVELLVSAPWMHKIQHELDYFDLLAFTDGSTKENVCHESFGAVLVDRRLQQFHLNGCYDSRDVGNSYNAEITAVLSTLQWGVMHGFHKIKVFYDNLRVGGIVDALIEPTNPAERHLLRMTSLYRYAMDIELCFQKVKAHSGIELHDRADLLAKAAGCSA</sequence>
<dbReference type="EMBL" id="JADINH010000139">
    <property type="protein sequence ID" value="MBO8416028.1"/>
    <property type="molecule type" value="Genomic_DNA"/>
</dbReference>
<organism evidence="2 3">
    <name type="scientific">Candidatus Avisuccinivibrio stercorigallinarum</name>
    <dbReference type="NCBI Taxonomy" id="2840704"/>
    <lineage>
        <taxon>Bacteria</taxon>
        <taxon>Pseudomonadati</taxon>
        <taxon>Pseudomonadota</taxon>
        <taxon>Gammaproteobacteria</taxon>
        <taxon>Aeromonadales</taxon>
        <taxon>Succinivibrionaceae</taxon>
        <taxon>Succinivibrionaceae incertae sedis</taxon>
        <taxon>Candidatus Avisuccinivibrio</taxon>
    </lineage>
</organism>
<dbReference type="InterPro" id="IPR036397">
    <property type="entry name" value="RNaseH_sf"/>
</dbReference>
<dbReference type="InterPro" id="IPR012337">
    <property type="entry name" value="RNaseH-like_sf"/>
</dbReference>
<dbReference type="SUPFAM" id="SSF53098">
    <property type="entry name" value="Ribonuclease H-like"/>
    <property type="match status" value="1"/>
</dbReference>
<dbReference type="InterPro" id="IPR011320">
    <property type="entry name" value="RNase_H1_N"/>
</dbReference>
<dbReference type="AlphaFoldDB" id="A0A9D9DCT3"/>
<dbReference type="InterPro" id="IPR037056">
    <property type="entry name" value="RNase_H1_N_sf"/>
</dbReference>
<gene>
    <name evidence="2" type="ORF">IAB19_06595</name>
</gene>
<dbReference type="Gene3D" id="3.30.420.10">
    <property type="entry name" value="Ribonuclease H-like superfamily/Ribonuclease H"/>
    <property type="match status" value="1"/>
</dbReference>